<feature type="transmembrane region" description="Helical" evidence="1">
    <location>
        <begin position="37"/>
        <end position="56"/>
    </location>
</feature>
<name>A0A419SMU2_9BACL</name>
<keyword evidence="1" id="KW-0472">Membrane</keyword>
<feature type="transmembrane region" description="Helical" evidence="1">
    <location>
        <begin position="167"/>
        <end position="185"/>
    </location>
</feature>
<dbReference type="OrthoDB" id="9851839at2"/>
<dbReference type="EMBL" id="MCHY01000006">
    <property type="protein sequence ID" value="RKD25620.1"/>
    <property type="molecule type" value="Genomic_DNA"/>
</dbReference>
<gene>
    <name evidence="2" type="ORF">BEP19_01365</name>
</gene>
<keyword evidence="1" id="KW-1133">Transmembrane helix</keyword>
<evidence type="ECO:0000313" key="2">
    <source>
        <dbReference type="EMBL" id="RKD25620.1"/>
    </source>
</evidence>
<proteinExistence type="predicted"/>
<dbReference type="InterPro" id="IPR025699">
    <property type="entry name" value="ABC2_memb-like"/>
</dbReference>
<organism evidence="2 3">
    <name type="scientific">Ammoniphilus oxalaticus</name>
    <dbReference type="NCBI Taxonomy" id="66863"/>
    <lineage>
        <taxon>Bacteria</taxon>
        <taxon>Bacillati</taxon>
        <taxon>Bacillota</taxon>
        <taxon>Bacilli</taxon>
        <taxon>Bacillales</taxon>
        <taxon>Paenibacillaceae</taxon>
        <taxon>Aneurinibacillus group</taxon>
        <taxon>Ammoniphilus</taxon>
    </lineage>
</organism>
<dbReference type="RefSeq" id="WP_120188289.1">
    <property type="nucleotide sequence ID" value="NZ_MCHY01000006.1"/>
</dbReference>
<dbReference type="Proteomes" id="UP000284219">
    <property type="component" value="Unassembled WGS sequence"/>
</dbReference>
<comment type="caution">
    <text evidence="2">The sequence shown here is derived from an EMBL/GenBank/DDBJ whole genome shotgun (WGS) entry which is preliminary data.</text>
</comment>
<feature type="transmembrane region" description="Helical" evidence="1">
    <location>
        <begin position="82"/>
        <end position="107"/>
    </location>
</feature>
<evidence type="ECO:0000313" key="3">
    <source>
        <dbReference type="Proteomes" id="UP000284219"/>
    </source>
</evidence>
<keyword evidence="1" id="KW-0812">Transmembrane</keyword>
<feature type="transmembrane region" description="Helical" evidence="1">
    <location>
        <begin position="12"/>
        <end position="31"/>
    </location>
</feature>
<evidence type="ECO:0000256" key="1">
    <source>
        <dbReference type="SAM" id="Phobius"/>
    </source>
</evidence>
<keyword evidence="3" id="KW-1185">Reference proteome</keyword>
<reference evidence="2 3" key="1">
    <citation type="submission" date="2016-08" db="EMBL/GenBank/DDBJ databases">
        <title>Novel Firmicute Genomes.</title>
        <authorList>
            <person name="Poppleton D.I."/>
            <person name="Gribaldo S."/>
        </authorList>
    </citation>
    <scope>NUCLEOTIDE SEQUENCE [LARGE SCALE GENOMIC DNA]</scope>
    <source>
        <strain evidence="2 3">RAOx-1</strain>
    </source>
</reference>
<protein>
    <submittedName>
        <fullName evidence="2">Uncharacterized protein</fullName>
    </submittedName>
</protein>
<dbReference type="AlphaFoldDB" id="A0A419SMU2"/>
<sequence length="197" mass="22622">MLNVMGLEMRMIKPWEYLIFLPAVFFFAFVVNRDLIHPFYMSVFFFAWGITSFSTLNTKHEATRKLVLSLPITKREYIGAKYLLAIVWFLISTVVTTFFLLPLAFFIGLSIDFFSLELWIAMFLLYLMLNSVYIPLALFIRSIGWIVPLALAAFITAGPDVFSMPKIAFYPTLLVAPLLFSLSYYGSVKIMEGKDVT</sequence>
<dbReference type="Pfam" id="PF13346">
    <property type="entry name" value="ABC2_membrane_5"/>
    <property type="match status" value="1"/>
</dbReference>
<feature type="transmembrane region" description="Helical" evidence="1">
    <location>
        <begin position="113"/>
        <end position="129"/>
    </location>
</feature>
<accession>A0A419SMU2</accession>
<feature type="transmembrane region" description="Helical" evidence="1">
    <location>
        <begin position="136"/>
        <end position="155"/>
    </location>
</feature>